<sequence>MAGSFDFFVTNIEMDGNFLKLWGHKDKNSAQNVERIIQQKFQDFEKGIGVPDPHALVPDLLCCARYNDGGYYRARITHVDWSAGMVLCFFIDYGNRERVAICDLRTVDPYDALLKLAPQASCYLLSRVVGSWDPPALNFIKSAIMYSELKGVQVQSVGQINLLNLYVEGGQDFGEYLMRLGLASLVPAENFEVMVWRSLAVAVPQGLGCLGLGALPTATAPAYPFPLGPVGPVLQRPVLPLPSVIPPQPPAVSSIPHRLPAVDMKESTASRFPTYPTLQPNTEHTAFVSYCDKSSSTIYCQLSKDQPQLEALSAALNDPAVTKLVQLTPPYIPGRICVAKYTEDDQLYRGVITGVTDKVNVYFVDYGNSDTVPPSDVFEIPSDYSHHQVMALPFALASWNQADVSDEMFEILSDLINEHNVVLKVAASQDLSTKQLCDLFIDETNVTQLVNTELLRRKPKLTFRNIHFPTPGGKVEVVVAYVKSLNNFYVQLAAHQKDLEDKMAEVDSYCNGPAALMKAEDIVPGAPCCALFPADGQWYRAMILNASIEDLTVMYVDYGNEEKVTIADLRAANESIVNPLRAQAIPCRLTGFDVKADHQLVQRFEELVLEKTFTLHVLDLNEDVPCLWVKLLDENGTDITTSLKAPMHQINGHAIAPPASVKVAISGPGEREVVLSKESYRSRETTAKPVNHYQDRDRTRNARPIDQDLSTQCPKKDPAAWGIGEKRREKHSAIGHCDRDNGAYETESQASRKWNDAPQHPSIKYSTIATGDIKPVVIVFSNGPTDFNVQLRPTDSKFEMLSEQIEKLFSTGGSTLGRSLVVVGTACVARYKEDESFYRAEIKEVRKDGALVHFVDYGNNEVVNFEDLKEIPDEFLALPAQAFHCSLKGVSECTQDSLIKKFNDLLDYQSLEAEILDFRDHLYHVILRDSNDSLTINEQYGAALTDLLSPSSIVFSLPQLSISEGDSADVTVTWFKSPDNFYIMQKSFEAEFKKMMTALQEDYKSKEPVATPSIGHVVVARYTDGAFYRAEIVVKKDSKFGVQFLDYGNRCLVAPSCIFGLELQHAALPPLAIQCQLFGVKPIGNSWSNSSDILNLFHGNLKCSFKERSSKGFIVSCNSNGQDVADQLIVDKLAKSSLQEDHQTIPHIKGKKREMPVGSSHQAIFAYLEEPDKFFVHLESESSDLESLQSELQAAAEMMPPLEGPAIPGSLIMAIFEDAWYRGLVTATTKVFFLDYGNTEDYPSDSASVRKLPKHLESWPGFAIQCRFDRPASKVWSQNASEELVRIFDQEEKLQLKIISKSLDEDSFVVNLDGISEGLHDLWSDTVGVDDTNQDSVPIPVHVEKREMPVGSSHQAIFAYLEEPDKFFVHLESESSDLESLQSELQAAAEMMPPLEGPAIPGSLIMAIFEDAWYRGLVTATNKVFFLDYGNTEDYPSDSASVRKLPKHLESWPGFAIQCRFDRPASKVWSQNASEELVRIFDQEEKLQLKIISKSLDEDSFVVNLDGISEGLHDLWSDTVGVDDTNQDSVPIPVHVEKREMPVGSSHQAIFAYLEEPDKFFVHLESESSDLESLQSELQAAAEMMPPLEGPAIPGSLIMAIFEDAWYRGLVTATNKVFFLDYGNTEDYPSDSASVRKLPKHLESWPGFAIQCRFDRPASKVWSQNASEELVRIFDQEEKLQLKIISKSLDEDALVIYLDGISERLPDLWSDAVSANDTIEDSVPVPIHMKKREMAVGSSHEATFAFFDEPDVFYVNLQSEASDLENVQKQLQLASGNMPPLEGPATPGSLIMAIFEDAWYRALVTATNKVFFLDYGNTEDYPSDSASVRNLPKHLEIFPGFAIRCRFDRPASKAWSPNASEALVRIFDQKEKLQLTIISKSLDEDSFVVNLDGISEKLPLLWSDIPVDVDVIAKEEDCLMDGVGVGCNIVYLTSPDEFYVHLDSDAEKLEHIAQELLQADGFDTSQDWCEGDTCAALFDEDGVWYRAMVVSATPPSYKVRFVDYGNESESHALRKLPEKLLELPPLAYHCALPKPKDISWSCDTAKSKLETLVDSCDCKFTIELLTKEEPYLVSLYGNGVNLNLDIAVCCGYDPEIIRAHLSTLQVSRGKTIKLTTHLDDIETQVDEHQDLDLNVTPHLHPNGSVVNECVDSQGKGEQSAAADVAQIVEIGIPDVVLLRSHCDNEVKSGESLMACESGNGLGSVSDAFTEEAETLENLSANDKIIGNAEELAPSDSAVSLILNLSEHLAESVEIGSEEYPPRDIRDEEVKFEESLTVCEVDDGTGALSGAYIKEAETLDKLSINNECASSILVESLMSDFSERLEASKEADATEFGLAEECPQSDTCDNEAKSEEFCEVFGVMRASSESCSDHAGTLDKLPTIDEVVEKSEPAPSLSILSEHVAVSEEAEAVEMRSSEECVSRNLSGNGADNHFVNDVIDKSDLCLLGDSDEVKSDVSSTVNNSEEPCISDEVEILFEALKVSSLDDSVVEITETQIPVITIDDSDVDDNNCLPTNTPDEMPDLINSVNSLSVSNSGDLQCDIEEDTSTPCFVASLHTYPNAHNCELDIDGVHHGFSKASPSDFNLLEMAAGAKFYIFDDCQEHNNLVVTVKSS</sequence>
<accession>A0A6P8ZJQ3</accession>
<feature type="domain" description="Tudor" evidence="1">
    <location>
        <begin position="55"/>
        <end position="114"/>
    </location>
</feature>
<keyword evidence="2" id="KW-1185">Reference proteome</keyword>
<dbReference type="GeneID" id="117642051"/>
<organism evidence="3">
    <name type="scientific">Thrips palmi</name>
    <name type="common">Melon thrips</name>
    <dbReference type="NCBI Taxonomy" id="161013"/>
    <lineage>
        <taxon>Eukaryota</taxon>
        <taxon>Metazoa</taxon>
        <taxon>Ecdysozoa</taxon>
        <taxon>Arthropoda</taxon>
        <taxon>Hexapoda</taxon>
        <taxon>Insecta</taxon>
        <taxon>Pterygota</taxon>
        <taxon>Neoptera</taxon>
        <taxon>Paraneoptera</taxon>
        <taxon>Thysanoptera</taxon>
        <taxon>Terebrantia</taxon>
        <taxon>Thripoidea</taxon>
        <taxon>Thripidae</taxon>
        <taxon>Thrips</taxon>
    </lineage>
</organism>
<dbReference type="Gene3D" id="2.30.30.140">
    <property type="match status" value="10"/>
</dbReference>
<feature type="domain" description="Tudor" evidence="1">
    <location>
        <begin position="521"/>
        <end position="579"/>
    </location>
</feature>
<dbReference type="GO" id="GO:0005737">
    <property type="term" value="C:cytoplasm"/>
    <property type="evidence" value="ECO:0007669"/>
    <property type="project" value="UniProtKB-ARBA"/>
</dbReference>
<evidence type="ECO:0000313" key="2">
    <source>
        <dbReference type="Proteomes" id="UP000515158"/>
    </source>
</evidence>
<dbReference type="SMART" id="SM00333">
    <property type="entry name" value="TUDOR"/>
    <property type="match status" value="10"/>
</dbReference>
<dbReference type="OrthoDB" id="9989103at2759"/>
<dbReference type="InterPro" id="IPR035437">
    <property type="entry name" value="SNase_OB-fold_sf"/>
</dbReference>
<dbReference type="PANTHER" id="PTHR22948:SF76">
    <property type="entry name" value="FI20010P1-RELATED"/>
    <property type="match status" value="1"/>
</dbReference>
<evidence type="ECO:0000313" key="3">
    <source>
        <dbReference type="RefSeq" id="XP_034235754.1"/>
    </source>
</evidence>
<dbReference type="Proteomes" id="UP000515158">
    <property type="component" value="Unplaced"/>
</dbReference>
<feature type="domain" description="Tudor" evidence="1">
    <location>
        <begin position="330"/>
        <end position="387"/>
    </location>
</feature>
<dbReference type="FunFam" id="2.30.30.140:FF:000018">
    <property type="entry name" value="Serine/threonine-protein kinase 31"/>
    <property type="match status" value="2"/>
</dbReference>
<dbReference type="InterPro" id="IPR002999">
    <property type="entry name" value="Tudor"/>
</dbReference>
<feature type="domain" description="Tudor" evidence="1">
    <location>
        <begin position="1011"/>
        <end position="1068"/>
    </location>
</feature>
<dbReference type="SUPFAM" id="SSF63748">
    <property type="entry name" value="Tudor/PWWP/MBT"/>
    <property type="match status" value="10"/>
</dbReference>
<gene>
    <name evidence="3" type="primary">LOC117642051</name>
</gene>
<feature type="domain" description="Tudor" evidence="1">
    <location>
        <begin position="820"/>
        <end position="878"/>
    </location>
</feature>
<dbReference type="Pfam" id="PF00567">
    <property type="entry name" value="TUDOR"/>
    <property type="match status" value="10"/>
</dbReference>
<dbReference type="PANTHER" id="PTHR22948">
    <property type="entry name" value="TUDOR DOMAIN CONTAINING PROTEIN"/>
    <property type="match status" value="1"/>
</dbReference>
<dbReference type="InterPro" id="IPR050621">
    <property type="entry name" value="Tudor_domain_containing"/>
</dbReference>
<dbReference type="RefSeq" id="XP_034235754.1">
    <property type="nucleotide sequence ID" value="XM_034379863.1"/>
</dbReference>
<protein>
    <submittedName>
        <fullName evidence="3">Maternal protein tudor-like isoform X1</fullName>
    </submittedName>
</protein>
<evidence type="ECO:0000259" key="1">
    <source>
        <dbReference type="PROSITE" id="PS50304"/>
    </source>
</evidence>
<proteinExistence type="predicted"/>
<dbReference type="InParanoid" id="A0A6P8ZJQ3"/>
<name>A0A6P8ZJQ3_THRPL</name>
<dbReference type="KEGG" id="tpal:117642051"/>
<reference evidence="3" key="1">
    <citation type="submission" date="2025-08" db="UniProtKB">
        <authorList>
            <consortium name="RefSeq"/>
        </authorList>
    </citation>
    <scope>IDENTIFICATION</scope>
    <source>
        <tissue evidence="3">Total insect</tissue>
    </source>
</reference>
<dbReference type="FunCoup" id="A0A6P8ZJQ3">
    <property type="interactions" value="222"/>
</dbReference>
<feature type="domain" description="Tudor" evidence="1">
    <location>
        <begin position="1967"/>
        <end position="2025"/>
    </location>
</feature>
<dbReference type="Gene3D" id="2.40.50.90">
    <property type="match status" value="6"/>
</dbReference>
<dbReference type="PROSITE" id="PS50304">
    <property type="entry name" value="TUDOR"/>
    <property type="match status" value="6"/>
</dbReference>